<dbReference type="RefSeq" id="XP_040631928.1">
    <property type="nucleotide sequence ID" value="XM_040767997.1"/>
</dbReference>
<dbReference type="AlphaFoldDB" id="M5G8F0"/>
<sequence length="210" mass="22856">MTIPQLPDFQTMESWTPGTVWFFWCGFETAGSVPAVVQPVLSWGQDDPTGYVGYGGFSHYEWLLSLWDVPGTDGQEVFQSPALSISPGDELNFEVFFSGTQWRQTAKCVSGTCAGQNITLDVAYTDFAASPTANLLLCESELYGSLSNQWDFDVTWTAVTAIASNNQNVANACVQAGSVSDGNGYATVSNLQVSWDENQCRWDSITLSPP</sequence>
<keyword evidence="2" id="KW-1185">Reference proteome</keyword>
<accession>M5G8F0</accession>
<dbReference type="GeneID" id="63683059"/>
<dbReference type="HOGENOM" id="CLU_1184970_0_0_1"/>
<dbReference type="OrthoDB" id="3362915at2759"/>
<organism evidence="1 2">
    <name type="scientific">Dacryopinax primogenitus (strain DJM 731)</name>
    <name type="common">Brown rot fungus</name>
    <dbReference type="NCBI Taxonomy" id="1858805"/>
    <lineage>
        <taxon>Eukaryota</taxon>
        <taxon>Fungi</taxon>
        <taxon>Dikarya</taxon>
        <taxon>Basidiomycota</taxon>
        <taxon>Agaricomycotina</taxon>
        <taxon>Dacrymycetes</taxon>
        <taxon>Dacrymycetales</taxon>
        <taxon>Dacrymycetaceae</taxon>
        <taxon>Dacryopinax</taxon>
    </lineage>
</organism>
<evidence type="ECO:0000313" key="2">
    <source>
        <dbReference type="Proteomes" id="UP000030653"/>
    </source>
</evidence>
<reference evidence="1 2" key="1">
    <citation type="journal article" date="2012" name="Science">
        <title>The Paleozoic origin of enzymatic lignin decomposition reconstructed from 31 fungal genomes.</title>
        <authorList>
            <person name="Floudas D."/>
            <person name="Binder M."/>
            <person name="Riley R."/>
            <person name="Barry K."/>
            <person name="Blanchette R.A."/>
            <person name="Henrissat B."/>
            <person name="Martinez A.T."/>
            <person name="Otillar R."/>
            <person name="Spatafora J.W."/>
            <person name="Yadav J.S."/>
            <person name="Aerts A."/>
            <person name="Benoit I."/>
            <person name="Boyd A."/>
            <person name="Carlson A."/>
            <person name="Copeland A."/>
            <person name="Coutinho P.M."/>
            <person name="de Vries R.P."/>
            <person name="Ferreira P."/>
            <person name="Findley K."/>
            <person name="Foster B."/>
            <person name="Gaskell J."/>
            <person name="Glotzer D."/>
            <person name="Gorecki P."/>
            <person name="Heitman J."/>
            <person name="Hesse C."/>
            <person name="Hori C."/>
            <person name="Igarashi K."/>
            <person name="Jurgens J.A."/>
            <person name="Kallen N."/>
            <person name="Kersten P."/>
            <person name="Kohler A."/>
            <person name="Kuees U."/>
            <person name="Kumar T.K.A."/>
            <person name="Kuo A."/>
            <person name="LaButti K."/>
            <person name="Larrondo L.F."/>
            <person name="Lindquist E."/>
            <person name="Ling A."/>
            <person name="Lombard V."/>
            <person name="Lucas S."/>
            <person name="Lundell T."/>
            <person name="Martin R."/>
            <person name="McLaughlin D.J."/>
            <person name="Morgenstern I."/>
            <person name="Morin E."/>
            <person name="Murat C."/>
            <person name="Nagy L.G."/>
            <person name="Nolan M."/>
            <person name="Ohm R.A."/>
            <person name="Patyshakuliyeva A."/>
            <person name="Rokas A."/>
            <person name="Ruiz-Duenas F.J."/>
            <person name="Sabat G."/>
            <person name="Salamov A."/>
            <person name="Samejima M."/>
            <person name="Schmutz J."/>
            <person name="Slot J.C."/>
            <person name="St John F."/>
            <person name="Stenlid J."/>
            <person name="Sun H."/>
            <person name="Sun S."/>
            <person name="Syed K."/>
            <person name="Tsang A."/>
            <person name="Wiebenga A."/>
            <person name="Young D."/>
            <person name="Pisabarro A."/>
            <person name="Eastwood D.C."/>
            <person name="Martin F."/>
            <person name="Cullen D."/>
            <person name="Grigoriev I.V."/>
            <person name="Hibbett D.S."/>
        </authorList>
    </citation>
    <scope>NUCLEOTIDE SEQUENCE [LARGE SCALE GENOMIC DNA]</scope>
    <source>
        <strain evidence="1 2">DJM-731 SS1</strain>
    </source>
</reference>
<evidence type="ECO:0000313" key="1">
    <source>
        <dbReference type="EMBL" id="EJU05034.1"/>
    </source>
</evidence>
<name>M5G8F0_DACPD</name>
<gene>
    <name evidence="1" type="ORF">DACRYDRAFT_104923</name>
</gene>
<proteinExistence type="predicted"/>
<protein>
    <recommendedName>
        <fullName evidence="3">Concanavalin A-like lectin/glucanase</fullName>
    </recommendedName>
</protein>
<dbReference type="Proteomes" id="UP000030653">
    <property type="component" value="Unassembled WGS sequence"/>
</dbReference>
<evidence type="ECO:0008006" key="3">
    <source>
        <dbReference type="Google" id="ProtNLM"/>
    </source>
</evidence>
<dbReference type="EMBL" id="JH795857">
    <property type="protein sequence ID" value="EJU05034.1"/>
    <property type="molecule type" value="Genomic_DNA"/>
</dbReference>